<name>A0ABV0NQ40_9TELE</name>
<comment type="caution">
    <text evidence="1">The sequence shown here is derived from an EMBL/GenBank/DDBJ whole genome shotgun (WGS) entry which is preliminary data.</text>
</comment>
<dbReference type="EMBL" id="JAHRIO010046408">
    <property type="protein sequence ID" value="MEQ2173515.1"/>
    <property type="molecule type" value="Genomic_DNA"/>
</dbReference>
<sequence>MHSKAFNNLGSSLNLTSFPTRSSVLAMNALCFCSYKELFAILHLLERYTHDGPGWYEEPQDPLDQPAHLLFKSVNLHAL</sequence>
<organism evidence="1 2">
    <name type="scientific">Goodea atripinnis</name>
    <dbReference type="NCBI Taxonomy" id="208336"/>
    <lineage>
        <taxon>Eukaryota</taxon>
        <taxon>Metazoa</taxon>
        <taxon>Chordata</taxon>
        <taxon>Craniata</taxon>
        <taxon>Vertebrata</taxon>
        <taxon>Euteleostomi</taxon>
        <taxon>Actinopterygii</taxon>
        <taxon>Neopterygii</taxon>
        <taxon>Teleostei</taxon>
        <taxon>Neoteleostei</taxon>
        <taxon>Acanthomorphata</taxon>
        <taxon>Ovalentaria</taxon>
        <taxon>Atherinomorphae</taxon>
        <taxon>Cyprinodontiformes</taxon>
        <taxon>Goodeidae</taxon>
        <taxon>Goodea</taxon>
    </lineage>
</organism>
<dbReference type="Proteomes" id="UP001476798">
    <property type="component" value="Unassembled WGS sequence"/>
</dbReference>
<evidence type="ECO:0000313" key="1">
    <source>
        <dbReference type="EMBL" id="MEQ2173515.1"/>
    </source>
</evidence>
<reference evidence="1 2" key="1">
    <citation type="submission" date="2021-06" db="EMBL/GenBank/DDBJ databases">
        <authorList>
            <person name="Palmer J.M."/>
        </authorList>
    </citation>
    <scope>NUCLEOTIDE SEQUENCE [LARGE SCALE GENOMIC DNA]</scope>
    <source>
        <strain evidence="1 2">GA_2019</strain>
        <tissue evidence="1">Muscle</tissue>
    </source>
</reference>
<proteinExistence type="predicted"/>
<gene>
    <name evidence="1" type="ORF">GOODEAATRI_032888</name>
</gene>
<keyword evidence="2" id="KW-1185">Reference proteome</keyword>
<accession>A0ABV0NQ40</accession>
<evidence type="ECO:0000313" key="2">
    <source>
        <dbReference type="Proteomes" id="UP001476798"/>
    </source>
</evidence>
<protein>
    <submittedName>
        <fullName evidence="1">Uncharacterized protein</fullName>
    </submittedName>
</protein>